<reference evidence="2 3" key="1">
    <citation type="submission" date="2019-10" db="EMBL/GenBank/DDBJ databases">
        <title>Pseudomonas dajingensis sp. nov., isolated from the profound head ulcers of farmed Murray cod (Maccullochella peelii peelii).</title>
        <authorList>
            <person name="Liu Y."/>
        </authorList>
    </citation>
    <scope>NUCLEOTIDE SEQUENCE [LARGE SCALE GENOMIC DNA]</scope>
    <source>
        <strain evidence="2 3">MC042</strain>
    </source>
</reference>
<accession>A0A7X1PK52</accession>
<sequence length="213" mass="23321">MESQPAAHARADHRQRAHADGLALRIICRFARALLLCPGPHGATRGVAAGRPRTGRKHMRELAELGIYYQNCVIERPIPSLDEIAEFQARQGVALPADYLQFLRTINGGAPTLNFFENDEAAFAIEAFHYLALESDPDDSYSIAVASEWPCEELGRKVIAIAGDGSGDQLIIDPSQGPEVRLWRHDDGSEPEILAPSFEALLAGLKPDPDEDE</sequence>
<dbReference type="Gene3D" id="3.40.1580.10">
    <property type="entry name" value="SMI1/KNR4-like"/>
    <property type="match status" value="1"/>
</dbReference>
<dbReference type="Proteomes" id="UP000486534">
    <property type="component" value="Unassembled WGS sequence"/>
</dbReference>
<gene>
    <name evidence="2" type="ORF">GDH07_07970</name>
</gene>
<dbReference type="EMBL" id="WHUV01000001">
    <property type="protein sequence ID" value="MQA53262.1"/>
    <property type="molecule type" value="Genomic_DNA"/>
</dbReference>
<proteinExistence type="predicted"/>
<evidence type="ECO:0000313" key="2">
    <source>
        <dbReference type="EMBL" id="MQA53262.1"/>
    </source>
</evidence>
<protein>
    <recommendedName>
        <fullName evidence="1">Knr4/Smi1-like domain-containing protein</fullName>
    </recommendedName>
</protein>
<evidence type="ECO:0000313" key="3">
    <source>
        <dbReference type="Proteomes" id="UP000486534"/>
    </source>
</evidence>
<name>A0A7X1PK52_9PSED</name>
<evidence type="ECO:0000259" key="1">
    <source>
        <dbReference type="SMART" id="SM00860"/>
    </source>
</evidence>
<comment type="caution">
    <text evidence="2">The sequence shown here is derived from an EMBL/GenBank/DDBJ whole genome shotgun (WGS) entry which is preliminary data.</text>
</comment>
<dbReference type="Pfam" id="PF09346">
    <property type="entry name" value="SMI1_KNR4"/>
    <property type="match status" value="1"/>
</dbReference>
<dbReference type="SUPFAM" id="SSF160631">
    <property type="entry name" value="SMI1/KNR4-like"/>
    <property type="match status" value="1"/>
</dbReference>
<organism evidence="2 3">
    <name type="scientific">Pseudomonas piscis</name>
    <dbReference type="NCBI Taxonomy" id="2614538"/>
    <lineage>
        <taxon>Bacteria</taxon>
        <taxon>Pseudomonadati</taxon>
        <taxon>Pseudomonadota</taxon>
        <taxon>Gammaproteobacteria</taxon>
        <taxon>Pseudomonadales</taxon>
        <taxon>Pseudomonadaceae</taxon>
        <taxon>Pseudomonas</taxon>
    </lineage>
</organism>
<feature type="domain" description="Knr4/Smi1-like" evidence="1">
    <location>
        <begin position="78"/>
        <end position="204"/>
    </location>
</feature>
<dbReference type="InterPro" id="IPR018958">
    <property type="entry name" value="Knr4/Smi1-like_dom"/>
</dbReference>
<dbReference type="SMART" id="SM00860">
    <property type="entry name" value="SMI1_KNR4"/>
    <property type="match status" value="1"/>
</dbReference>
<dbReference type="InterPro" id="IPR037883">
    <property type="entry name" value="Knr4/Smi1-like_sf"/>
</dbReference>
<dbReference type="AlphaFoldDB" id="A0A7X1PK52"/>